<sequence>MKWSQAKTIDTDNLEQEKEESDQLLNGPKWSKAETMNIISKLEKEEQEKEKEDEESDQLLLNGPPKQNQTPKINKLTLTIYTLLLSIILTQTLLLLHLHTTRPPSKTIFGLPTARTIPRPSGLQNKYWPTSPSGNLTTSNLAWEKINPGHGAILVTPSFKTTHHLPETIRHPYVPEMYAYALEAYHMIHCIRVLRKDYLLLYENKVPAKPLEHAMHCFDALRQSVMCQASDEVLGITGRGHTGGVSQMRWCRDWDALREMATGRSACYWDEELPAEKEGERWRMCDGGVDGLPVGGILE</sequence>
<dbReference type="Proteomes" id="UP000016932">
    <property type="component" value="Unassembled WGS sequence"/>
</dbReference>
<dbReference type="GO" id="GO:0043386">
    <property type="term" value="P:mycotoxin biosynthetic process"/>
    <property type="evidence" value="ECO:0007669"/>
    <property type="project" value="InterPro"/>
</dbReference>
<proteinExistence type="inferred from homology"/>
<dbReference type="eggNOG" id="ENOG502SP10">
    <property type="taxonomic scope" value="Eukaryota"/>
</dbReference>
<comment type="similarity">
    <text evidence="1">Belongs to the ustYa family.</text>
</comment>
<dbReference type="AlphaFoldDB" id="M3A1Z1"/>
<evidence type="ECO:0000256" key="1">
    <source>
        <dbReference type="ARBA" id="ARBA00035112"/>
    </source>
</evidence>
<dbReference type="RefSeq" id="XP_007925641.1">
    <property type="nucleotide sequence ID" value="XM_007927450.1"/>
</dbReference>
<dbReference type="KEGG" id="pfj:MYCFIDRAFT_85287"/>
<organism evidence="4 5">
    <name type="scientific">Pseudocercospora fijiensis (strain CIRAD86)</name>
    <name type="common">Black leaf streak disease fungus</name>
    <name type="synonym">Mycosphaerella fijiensis</name>
    <dbReference type="NCBI Taxonomy" id="383855"/>
    <lineage>
        <taxon>Eukaryota</taxon>
        <taxon>Fungi</taxon>
        <taxon>Dikarya</taxon>
        <taxon>Ascomycota</taxon>
        <taxon>Pezizomycotina</taxon>
        <taxon>Dothideomycetes</taxon>
        <taxon>Dothideomycetidae</taxon>
        <taxon>Mycosphaerellales</taxon>
        <taxon>Mycosphaerellaceae</taxon>
        <taxon>Pseudocercospora</taxon>
    </lineage>
</organism>
<evidence type="ECO:0000256" key="2">
    <source>
        <dbReference type="SAM" id="MobiDB-lite"/>
    </source>
</evidence>
<evidence type="ECO:0008006" key="6">
    <source>
        <dbReference type="Google" id="ProtNLM"/>
    </source>
</evidence>
<evidence type="ECO:0000313" key="4">
    <source>
        <dbReference type="EMBL" id="EME85184.1"/>
    </source>
</evidence>
<protein>
    <recommendedName>
        <fullName evidence="6">DUF3328 domain-containing protein</fullName>
    </recommendedName>
</protein>
<gene>
    <name evidence="4" type="ORF">MYCFIDRAFT_85287</name>
</gene>
<feature type="transmembrane region" description="Helical" evidence="3">
    <location>
        <begin position="76"/>
        <end position="98"/>
    </location>
</feature>
<dbReference type="OrthoDB" id="3687641at2759"/>
<dbReference type="InterPro" id="IPR021765">
    <property type="entry name" value="UstYa-like"/>
</dbReference>
<keyword evidence="3" id="KW-1133">Transmembrane helix</keyword>
<reference evidence="4 5" key="1">
    <citation type="journal article" date="2012" name="PLoS Pathog.">
        <title>Diverse lifestyles and strategies of plant pathogenesis encoded in the genomes of eighteen Dothideomycetes fungi.</title>
        <authorList>
            <person name="Ohm R.A."/>
            <person name="Feau N."/>
            <person name="Henrissat B."/>
            <person name="Schoch C.L."/>
            <person name="Horwitz B.A."/>
            <person name="Barry K.W."/>
            <person name="Condon B.J."/>
            <person name="Copeland A.C."/>
            <person name="Dhillon B."/>
            <person name="Glaser F."/>
            <person name="Hesse C.N."/>
            <person name="Kosti I."/>
            <person name="LaButti K."/>
            <person name="Lindquist E.A."/>
            <person name="Lucas S."/>
            <person name="Salamov A.A."/>
            <person name="Bradshaw R.E."/>
            <person name="Ciuffetti L."/>
            <person name="Hamelin R.C."/>
            <person name="Kema G.H.J."/>
            <person name="Lawrence C."/>
            <person name="Scott J.A."/>
            <person name="Spatafora J.W."/>
            <person name="Turgeon B.G."/>
            <person name="de Wit P.J.G.M."/>
            <person name="Zhong S."/>
            <person name="Goodwin S.B."/>
            <person name="Grigoriev I.V."/>
        </authorList>
    </citation>
    <scope>NUCLEOTIDE SEQUENCE [LARGE SCALE GENOMIC DNA]</scope>
    <source>
        <strain evidence="4 5">CIRAD86</strain>
    </source>
</reference>
<dbReference type="PANTHER" id="PTHR33365:SF6">
    <property type="entry name" value="OXIDASE USTYA"/>
    <property type="match status" value="1"/>
</dbReference>
<evidence type="ECO:0000313" key="5">
    <source>
        <dbReference type="Proteomes" id="UP000016932"/>
    </source>
</evidence>
<dbReference type="PANTHER" id="PTHR33365">
    <property type="entry name" value="YALI0B05434P"/>
    <property type="match status" value="1"/>
</dbReference>
<dbReference type="VEuPathDB" id="FungiDB:MYCFIDRAFT_85287"/>
<feature type="compositionally biased region" description="Acidic residues" evidence="2">
    <location>
        <begin position="12"/>
        <end position="22"/>
    </location>
</feature>
<keyword evidence="5" id="KW-1185">Reference proteome</keyword>
<name>M3A1Z1_PSEFD</name>
<keyword evidence="3" id="KW-0472">Membrane</keyword>
<dbReference type="HOGENOM" id="CLU_042941_1_0_1"/>
<dbReference type="EMBL" id="KB446557">
    <property type="protein sequence ID" value="EME85184.1"/>
    <property type="molecule type" value="Genomic_DNA"/>
</dbReference>
<keyword evidence="3" id="KW-0812">Transmembrane</keyword>
<feature type="compositionally biased region" description="Basic and acidic residues" evidence="2">
    <location>
        <begin position="41"/>
        <end position="50"/>
    </location>
</feature>
<accession>M3A1Z1</accession>
<dbReference type="GeneID" id="19342327"/>
<evidence type="ECO:0000256" key="3">
    <source>
        <dbReference type="SAM" id="Phobius"/>
    </source>
</evidence>
<dbReference type="Pfam" id="PF11807">
    <property type="entry name" value="UstYa"/>
    <property type="match status" value="1"/>
</dbReference>
<feature type="region of interest" description="Disordered" evidence="2">
    <location>
        <begin position="1"/>
        <end position="71"/>
    </location>
</feature>